<sequence length="140" mass="16091">MAITLTTNTAADLYLPDECWERVFKFLTDDDHYLLKDDYDNRGILNCISLVSKEFLSIINRIQFSLTLNTLAVSERIFRRFTNLTSLNLSCYNSDLNVLLHEISRFPLNLTSLNLSYQPIIPADGLRVLSQNITTLNTLK</sequence>
<keyword evidence="7" id="KW-1185">Reference proteome</keyword>
<reference evidence="1" key="2">
    <citation type="submission" date="2012-05" db="EMBL/GenBank/DDBJ databases">
        <authorList>
            <person name="Krishnakumar V."/>
            <person name="Cheung F."/>
            <person name="Xiao Y."/>
            <person name="Chan A."/>
            <person name="Moskal W.A."/>
            <person name="Town C.D."/>
        </authorList>
    </citation>
    <scope>NUCLEOTIDE SEQUENCE</scope>
</reference>
<dbReference type="EMBL" id="KL403879">
    <property type="protein sequence ID" value="KEH15402.1"/>
    <property type="molecule type" value="Genomic_DNA"/>
</dbReference>
<dbReference type="PaxDb" id="3880-AES69941"/>
<evidence type="ECO:0000313" key="2">
    <source>
        <dbReference type="EMBL" id="KEH15402.1"/>
    </source>
</evidence>
<reference evidence="2 7" key="3">
    <citation type="journal article" date="2014" name="BMC Genomics">
        <title>An improved genome release (version Mt4.0) for the model legume Medicago truncatula.</title>
        <authorList>
            <person name="Tang H."/>
            <person name="Krishnakumar V."/>
            <person name="Bidwell S."/>
            <person name="Rosen B."/>
            <person name="Chan A."/>
            <person name="Zhou S."/>
            <person name="Gentzbittel L."/>
            <person name="Childs K.L."/>
            <person name="Yandell M."/>
            <person name="Gundlach H."/>
            <person name="Mayer K.F."/>
            <person name="Schwartz D.C."/>
            <person name="Town C.D."/>
        </authorList>
    </citation>
    <scope>GENOME REANNOTATION</scope>
    <source>
        <strain evidence="2">A17</strain>
        <strain evidence="6 7">cv. Jemalong A17</strain>
    </source>
</reference>
<name>G7JEL0_MEDTR</name>
<evidence type="ECO:0000313" key="6">
    <source>
        <dbReference type="EnsemblPlants" id="KEH15402"/>
    </source>
</evidence>
<dbReference type="EMBL" id="KL402830">
    <property type="protein sequence ID" value="KEH16730.1"/>
    <property type="molecule type" value="Genomic_DNA"/>
</dbReference>
<dbReference type="Proteomes" id="UP000265566">
    <property type="component" value="Chromosome 4"/>
</dbReference>
<dbReference type="Gene3D" id="3.80.10.10">
    <property type="entry name" value="Ribonuclease Inhibitor"/>
    <property type="match status" value="1"/>
</dbReference>
<dbReference type="AlphaFoldDB" id="G7JEL0"/>
<reference evidence="6" key="4">
    <citation type="submission" date="2015-06" db="UniProtKB">
        <authorList>
            <consortium name="EnsemblPlants"/>
        </authorList>
    </citation>
    <scope>IDENTIFICATION</scope>
    <source>
        <strain evidence="6">cv. Jemalong A17</strain>
    </source>
</reference>
<dbReference type="EMBL" id="PSQE01000004">
    <property type="protein sequence ID" value="RHN59242.1"/>
    <property type="molecule type" value="Genomic_DNA"/>
</dbReference>
<evidence type="ECO:0000313" key="1">
    <source>
        <dbReference type="EMBL" id="AFK44159.1"/>
    </source>
</evidence>
<dbReference type="SUPFAM" id="SSF52047">
    <property type="entry name" value="RNI-like"/>
    <property type="match status" value="1"/>
</dbReference>
<dbReference type="HOGENOM" id="CLU_068558_3_0_1"/>
<gene>
    <name evidence="4" type="ORF">MTR_0105s0110</name>
    <name evidence="3" type="ORF">MTR_0345s0020</name>
    <name evidence="2" type="ORF">MTR_1155s0010</name>
    <name evidence="5" type="ORF">MtrunA17_Chr4g0011141</name>
</gene>
<dbReference type="EMBL" id="BT144365">
    <property type="protein sequence ID" value="AFK44159.1"/>
    <property type="molecule type" value="mRNA"/>
</dbReference>
<evidence type="ECO:0000313" key="5">
    <source>
        <dbReference type="EMBL" id="RHN59242.1"/>
    </source>
</evidence>
<dbReference type="Proteomes" id="UP000002051">
    <property type="component" value="Unassembled WGS sequence"/>
</dbReference>
<dbReference type="InterPro" id="IPR032675">
    <property type="entry name" value="LRR_dom_sf"/>
</dbReference>
<proteinExistence type="evidence at transcript level"/>
<evidence type="ECO:0000313" key="4">
    <source>
        <dbReference type="EMBL" id="KEH16730.1"/>
    </source>
</evidence>
<evidence type="ECO:0000313" key="7">
    <source>
        <dbReference type="Proteomes" id="UP000002051"/>
    </source>
</evidence>
<dbReference type="EMBL" id="KL403070">
    <property type="protein sequence ID" value="KEH16072.1"/>
    <property type="molecule type" value="Genomic_DNA"/>
</dbReference>
<evidence type="ECO:0000313" key="3">
    <source>
        <dbReference type="EMBL" id="KEH16072.1"/>
    </source>
</evidence>
<dbReference type="EnsemblPlants" id="KEH16072">
    <property type="protein sequence ID" value="KEH16072"/>
    <property type="gene ID" value="MTR_0345s0020"/>
</dbReference>
<protein>
    <submittedName>
        <fullName evidence="5">Putative leucine-rich repeat domain, L domain-containing protein</fullName>
    </submittedName>
</protein>
<dbReference type="EnsemblPlants" id="KEH15402">
    <property type="protein sequence ID" value="KEH15402"/>
    <property type="gene ID" value="MTR_1155s0010"/>
</dbReference>
<reference evidence="2 7" key="1">
    <citation type="journal article" date="2011" name="Nature">
        <title>The Medicago genome provides insight into the evolution of rhizobial symbioses.</title>
        <authorList>
            <person name="Young N.D."/>
            <person name="Debelle F."/>
            <person name="Oldroyd G.E."/>
            <person name="Geurts R."/>
            <person name="Cannon S.B."/>
            <person name="Udvardi M.K."/>
            <person name="Benedito V.A."/>
            <person name="Mayer K.F."/>
            <person name="Gouzy J."/>
            <person name="Schoof H."/>
            <person name="Van de Peer Y."/>
            <person name="Proost S."/>
            <person name="Cook D.R."/>
            <person name="Meyers B.C."/>
            <person name="Spannagl M."/>
            <person name="Cheung F."/>
            <person name="De Mita S."/>
            <person name="Krishnakumar V."/>
            <person name="Gundlach H."/>
            <person name="Zhou S."/>
            <person name="Mudge J."/>
            <person name="Bharti A.K."/>
            <person name="Murray J.D."/>
            <person name="Naoumkina M.A."/>
            <person name="Rosen B."/>
            <person name="Silverstein K.A."/>
            <person name="Tang H."/>
            <person name="Rombauts S."/>
            <person name="Zhao P.X."/>
            <person name="Zhou P."/>
            <person name="Barbe V."/>
            <person name="Bardou P."/>
            <person name="Bechner M."/>
            <person name="Bellec A."/>
            <person name="Berger A."/>
            <person name="Berges H."/>
            <person name="Bidwell S."/>
            <person name="Bisseling T."/>
            <person name="Choisne N."/>
            <person name="Couloux A."/>
            <person name="Denny R."/>
            <person name="Deshpande S."/>
            <person name="Dai X."/>
            <person name="Doyle J.J."/>
            <person name="Dudez A.M."/>
            <person name="Farmer A.D."/>
            <person name="Fouteau S."/>
            <person name="Franken C."/>
            <person name="Gibelin C."/>
            <person name="Gish J."/>
            <person name="Goldstein S."/>
            <person name="Gonzalez A.J."/>
            <person name="Green P.J."/>
            <person name="Hallab A."/>
            <person name="Hartog M."/>
            <person name="Hua A."/>
            <person name="Humphray S.J."/>
            <person name="Jeong D.H."/>
            <person name="Jing Y."/>
            <person name="Jocker A."/>
            <person name="Kenton S.M."/>
            <person name="Kim D.J."/>
            <person name="Klee K."/>
            <person name="Lai H."/>
            <person name="Lang C."/>
            <person name="Lin S."/>
            <person name="Macmil S.L."/>
            <person name="Magdelenat G."/>
            <person name="Matthews L."/>
            <person name="McCorrison J."/>
            <person name="Monaghan E.L."/>
            <person name="Mun J.H."/>
            <person name="Najar F.Z."/>
            <person name="Nicholson C."/>
            <person name="Noirot C."/>
            <person name="O'Bleness M."/>
            <person name="Paule C.R."/>
            <person name="Poulain J."/>
            <person name="Prion F."/>
            <person name="Qin B."/>
            <person name="Qu C."/>
            <person name="Retzel E.F."/>
            <person name="Riddle C."/>
            <person name="Sallet E."/>
            <person name="Samain S."/>
            <person name="Samson N."/>
            <person name="Sanders I."/>
            <person name="Saurat O."/>
            <person name="Scarpelli C."/>
            <person name="Schiex T."/>
            <person name="Segurens B."/>
            <person name="Severin A.J."/>
            <person name="Sherrier D.J."/>
            <person name="Shi R."/>
            <person name="Sims S."/>
            <person name="Singer S.R."/>
            <person name="Sinharoy S."/>
            <person name="Sterck L."/>
            <person name="Viollet A."/>
            <person name="Wang B.B."/>
            <person name="Wang K."/>
            <person name="Wang M."/>
            <person name="Wang X."/>
            <person name="Warfsmann J."/>
            <person name="Weissenbach J."/>
            <person name="White D.D."/>
            <person name="White J.D."/>
            <person name="Wiley G.B."/>
            <person name="Wincker P."/>
            <person name="Xing Y."/>
            <person name="Yang L."/>
            <person name="Yao Z."/>
            <person name="Ying F."/>
            <person name="Zhai J."/>
            <person name="Zhou L."/>
            <person name="Zuber A."/>
            <person name="Denarie J."/>
            <person name="Dixon R.A."/>
            <person name="May G.D."/>
            <person name="Schwartz D.C."/>
            <person name="Rogers J."/>
            <person name="Quetier F."/>
            <person name="Town C.D."/>
            <person name="Roe B.A."/>
        </authorList>
    </citation>
    <scope>NUCLEOTIDE SEQUENCE [LARGE SCALE GENOMIC DNA]</scope>
    <source>
        <strain evidence="2">A17</strain>
        <strain evidence="6 7">cv. Jemalong A17</strain>
    </source>
</reference>
<accession>G7JEL0</accession>
<reference evidence="5" key="5">
    <citation type="journal article" date="2018" name="Nat. Plants">
        <title>Whole-genome landscape of Medicago truncatula symbiotic genes.</title>
        <authorList>
            <person name="Pecrix Y."/>
            <person name="Gamas P."/>
            <person name="Carrere S."/>
        </authorList>
    </citation>
    <scope>NUCLEOTIDE SEQUENCE</scope>
    <source>
        <tissue evidence="5">Leaves</tissue>
    </source>
</reference>
<dbReference type="EnsemblPlants" id="KEH16730">
    <property type="protein sequence ID" value="KEH16730"/>
    <property type="gene ID" value="MTR_0105s0110"/>
</dbReference>
<organism evidence="2 7">
    <name type="scientific">Medicago truncatula</name>
    <name type="common">Barrel medic</name>
    <name type="synonym">Medicago tribuloides</name>
    <dbReference type="NCBI Taxonomy" id="3880"/>
    <lineage>
        <taxon>Eukaryota</taxon>
        <taxon>Viridiplantae</taxon>
        <taxon>Streptophyta</taxon>
        <taxon>Embryophyta</taxon>
        <taxon>Tracheophyta</taxon>
        <taxon>Spermatophyta</taxon>
        <taxon>Magnoliopsida</taxon>
        <taxon>eudicotyledons</taxon>
        <taxon>Gunneridae</taxon>
        <taxon>Pentapetalae</taxon>
        <taxon>rosids</taxon>
        <taxon>fabids</taxon>
        <taxon>Fabales</taxon>
        <taxon>Fabaceae</taxon>
        <taxon>Papilionoideae</taxon>
        <taxon>50 kb inversion clade</taxon>
        <taxon>NPAAA clade</taxon>
        <taxon>Hologalegina</taxon>
        <taxon>IRL clade</taxon>
        <taxon>Trifolieae</taxon>
        <taxon>Medicago</taxon>
    </lineage>
</organism>
<dbReference type="Gramene" id="rna21245">
    <property type="protein sequence ID" value="RHN59242.1"/>
    <property type="gene ID" value="gene21245"/>
</dbReference>